<proteinExistence type="predicted"/>
<evidence type="ECO:0000313" key="5">
    <source>
        <dbReference type="EMBL" id="AMY09341.1"/>
    </source>
</evidence>
<dbReference type="InterPro" id="IPR035398">
    <property type="entry name" value="Bac_rhamnosid_C"/>
</dbReference>
<evidence type="ECO:0000259" key="3">
    <source>
        <dbReference type="Pfam" id="PF17389"/>
    </source>
</evidence>
<dbReference type="Proteomes" id="UP000076079">
    <property type="component" value="Chromosome"/>
</dbReference>
<reference evidence="6" key="2">
    <citation type="submission" date="2016-04" db="EMBL/GenBank/DDBJ databases">
        <title>First Complete Genome Sequence of a Subdivision 6 Acidobacterium.</title>
        <authorList>
            <person name="Huang S."/>
            <person name="Vieira S."/>
            <person name="Bunk B."/>
            <person name="Riedel T."/>
            <person name="Sproeer C."/>
            <person name="Overmann J."/>
        </authorList>
    </citation>
    <scope>NUCLEOTIDE SEQUENCE [LARGE SCALE GENOMIC DNA]</scope>
    <source>
        <strain evidence="6">DSM 100886 HEG_-6_39</strain>
    </source>
</reference>
<dbReference type="PANTHER" id="PTHR34987:SF2">
    <property type="entry name" value="B, PUTATIVE (AFU_ORTHOLOGUE AFUA_7G05040)-RELATED"/>
    <property type="match status" value="1"/>
</dbReference>
<dbReference type="GO" id="GO:0005975">
    <property type="term" value="P:carbohydrate metabolic process"/>
    <property type="evidence" value="ECO:0007669"/>
    <property type="project" value="InterPro"/>
</dbReference>
<feature type="domain" description="Alpha-L-rhamnosidase six-hairpin glycosidase" evidence="3">
    <location>
        <begin position="390"/>
        <end position="645"/>
    </location>
</feature>
<dbReference type="Gene3D" id="2.60.420.10">
    <property type="entry name" value="Maltose phosphorylase, domain 3"/>
    <property type="match status" value="1"/>
</dbReference>
<dbReference type="Gene3D" id="2.60.120.260">
    <property type="entry name" value="Galactose-binding domain-like"/>
    <property type="match status" value="2"/>
</dbReference>
<dbReference type="Pfam" id="PF17390">
    <property type="entry name" value="Bac_rhamnosid_C"/>
    <property type="match status" value="1"/>
</dbReference>
<dbReference type="SUPFAM" id="SSF49785">
    <property type="entry name" value="Galactose-binding domain-like"/>
    <property type="match status" value="1"/>
</dbReference>
<evidence type="ECO:0000313" key="6">
    <source>
        <dbReference type="Proteomes" id="UP000076079"/>
    </source>
</evidence>
<keyword evidence="6" id="KW-1185">Reference proteome</keyword>
<organism evidence="5 6">
    <name type="scientific">Luteitalea pratensis</name>
    <dbReference type="NCBI Taxonomy" id="1855912"/>
    <lineage>
        <taxon>Bacteria</taxon>
        <taxon>Pseudomonadati</taxon>
        <taxon>Acidobacteriota</taxon>
        <taxon>Vicinamibacteria</taxon>
        <taxon>Vicinamibacterales</taxon>
        <taxon>Vicinamibacteraceae</taxon>
        <taxon>Luteitalea</taxon>
    </lineage>
</organism>
<dbReference type="Pfam" id="PF17389">
    <property type="entry name" value="Bac_rhamnosid6H"/>
    <property type="match status" value="1"/>
</dbReference>
<dbReference type="PANTHER" id="PTHR34987">
    <property type="entry name" value="C, PUTATIVE (AFU_ORTHOLOGUE AFUA_3G02880)-RELATED"/>
    <property type="match status" value="1"/>
</dbReference>
<feature type="domain" description="Alpha-L-rhamnosidase C-terminal" evidence="4">
    <location>
        <begin position="719"/>
        <end position="774"/>
    </location>
</feature>
<reference evidence="5 6" key="1">
    <citation type="journal article" date="2016" name="Genome Announc.">
        <title>First Complete Genome Sequence of a Subdivision 6 Acidobacterium Strain.</title>
        <authorList>
            <person name="Huang S."/>
            <person name="Vieira S."/>
            <person name="Bunk B."/>
            <person name="Riedel T."/>
            <person name="Sproer C."/>
            <person name="Overmann J."/>
        </authorList>
    </citation>
    <scope>NUCLEOTIDE SEQUENCE [LARGE SCALE GENOMIC DNA]</scope>
    <source>
        <strain evidence="6">DSM 100886 HEG_-6_39</strain>
    </source>
</reference>
<dbReference type="KEGG" id="abac:LuPra_02556"/>
<keyword evidence="1" id="KW-0732">Signal</keyword>
<dbReference type="EMBL" id="CP015136">
    <property type="protein sequence ID" value="AMY09341.1"/>
    <property type="molecule type" value="Genomic_DNA"/>
</dbReference>
<sequence precursor="true">MKRRLSCVCVVGWLVTGVGTAAAQFQAPQVFDKAPAALWVFPPGAAGNEFGVFHFRRVFELDARPSTFVVHVSADNRYRLFVNGEPVSSGPQRSDLMHWRYETVDLAPRLRAGRNVLAAVVWNWGDEKPVAQFSRQTAFLLQGNSPREAIVNSGPEWKVLRNEGYTWIPVPGPAIGGYYAAPPGEAIDARRYPWGWEHPDYPQDDWVAAQAGRGARARRTQLRAGNPFGEAGGWQLVPRSIPPMEESPVQFASVRRTEGVQANAGFLQGKSELIVPSRSRAVLLLDQGHLTNAFPVLETSGGAGSTVALVYAEALKDAKGNKGNRNGIEGKTIAGVRDEFRPDGGNRRRFQTLWFRTYRYVQLEITTGEEPLRVHDLHGIFVGYPFELAAQFSSDLAWLADMWAINWRGARLCAWETYFDTPYYEQLQYVGDTRIQALITLYMSNDDRLVRQAIEHFDFSRIPEGITASRYPSDLGQYIPTFSPIWVAMVHDFWMHRDAPDYVRGFLPGTRSVLAWFERQVDDTGLLGPISWWPYVDWAKEWGRGVPPGGSEGHSTVISLQFVYALDRAAELEQALGVPGLADHYRSLARKVRDAVRQRSWDQAKGLFRDTPGGTTYSQQANVMAVLTDAVAAGDQAALMERVLSDTTLTQSTYYFSYYQFEALRKAGLGDRYVEQLVPWRGMLDLGLTTVPETPEPTRSDSHAWSAHPNYGLLATVVGVRPAEPGFKRVRIEPHLGPLQRVEGRVPHPAGTISVTLARTAGGGLRGEVTLPQGLEGVFAWNGKQIAMRPGRQTVSF</sequence>
<dbReference type="InterPro" id="IPR008979">
    <property type="entry name" value="Galactose-bd-like_sf"/>
</dbReference>
<gene>
    <name evidence="5" type="ORF">LuPra_02556</name>
</gene>
<dbReference type="InterPro" id="IPR012341">
    <property type="entry name" value="6hp_glycosidase-like_sf"/>
</dbReference>
<evidence type="ECO:0000256" key="1">
    <source>
        <dbReference type="SAM" id="SignalP"/>
    </source>
</evidence>
<feature type="signal peptide" evidence="1">
    <location>
        <begin position="1"/>
        <end position="23"/>
    </location>
</feature>
<dbReference type="Gene3D" id="1.50.10.10">
    <property type="match status" value="1"/>
</dbReference>
<dbReference type="AlphaFoldDB" id="A0A143PLG8"/>
<evidence type="ECO:0000259" key="2">
    <source>
        <dbReference type="Pfam" id="PF08531"/>
    </source>
</evidence>
<dbReference type="Pfam" id="PF08531">
    <property type="entry name" value="Bac_rhamnosid_N"/>
    <property type="match status" value="1"/>
</dbReference>
<name>A0A143PLG8_LUTPR</name>
<accession>A0A143PLG8</accession>
<feature type="domain" description="Bacterial alpha-L-rhamnosidase N-terminal" evidence="2">
    <location>
        <begin position="67"/>
        <end position="211"/>
    </location>
</feature>
<evidence type="ECO:0000259" key="4">
    <source>
        <dbReference type="Pfam" id="PF17390"/>
    </source>
</evidence>
<dbReference type="InterPro" id="IPR008928">
    <property type="entry name" value="6-hairpin_glycosidase_sf"/>
</dbReference>
<dbReference type="InterPro" id="IPR013737">
    <property type="entry name" value="Bac_rhamnosid_N"/>
</dbReference>
<protein>
    <submittedName>
        <fullName evidence="5">Bacterial alpha-L-rhamnosidase</fullName>
    </submittedName>
</protein>
<dbReference type="InterPro" id="IPR035396">
    <property type="entry name" value="Bac_rhamnosid6H"/>
</dbReference>
<dbReference type="STRING" id="1855912.LuPra_02556"/>
<dbReference type="PATRIC" id="fig|1813736.3.peg.2690"/>
<dbReference type="SUPFAM" id="SSF48208">
    <property type="entry name" value="Six-hairpin glycosidases"/>
    <property type="match status" value="1"/>
</dbReference>
<feature type="chain" id="PRO_5007511595" evidence="1">
    <location>
        <begin position="24"/>
        <end position="797"/>
    </location>
</feature>